<dbReference type="Proteomes" id="UP001217500">
    <property type="component" value="Chromosome"/>
</dbReference>
<protein>
    <submittedName>
        <fullName evidence="3">Uncharacterized protein</fullName>
    </submittedName>
</protein>
<evidence type="ECO:0000256" key="2">
    <source>
        <dbReference type="SAM" id="SignalP"/>
    </source>
</evidence>
<name>A0AAE9XQ05_9PROT</name>
<evidence type="ECO:0000313" key="3">
    <source>
        <dbReference type="EMBL" id="WCL54139.1"/>
    </source>
</evidence>
<organism evidence="3 4">
    <name type="scientific">Gimibacter soli</name>
    <dbReference type="NCBI Taxonomy" id="3024400"/>
    <lineage>
        <taxon>Bacteria</taxon>
        <taxon>Pseudomonadati</taxon>
        <taxon>Pseudomonadota</taxon>
        <taxon>Alphaproteobacteria</taxon>
        <taxon>Kordiimonadales</taxon>
        <taxon>Temperatibacteraceae</taxon>
        <taxon>Gimibacter</taxon>
    </lineage>
</organism>
<keyword evidence="4" id="KW-1185">Reference proteome</keyword>
<reference evidence="3" key="1">
    <citation type="submission" date="2023-01" db="EMBL/GenBank/DDBJ databases">
        <title>The genome sequence of Kordiimonadaceae bacterium 6D33.</title>
        <authorList>
            <person name="Liu Y."/>
        </authorList>
    </citation>
    <scope>NUCLEOTIDE SEQUENCE</scope>
    <source>
        <strain evidence="3">6D33</strain>
    </source>
</reference>
<evidence type="ECO:0000313" key="4">
    <source>
        <dbReference type="Proteomes" id="UP001217500"/>
    </source>
</evidence>
<dbReference type="KEGG" id="gso:PH603_00010"/>
<feature type="signal peptide" evidence="2">
    <location>
        <begin position="1"/>
        <end position="28"/>
    </location>
</feature>
<dbReference type="EMBL" id="CP116805">
    <property type="protein sequence ID" value="WCL54139.1"/>
    <property type="molecule type" value="Genomic_DNA"/>
</dbReference>
<feature type="coiled-coil region" evidence="1">
    <location>
        <begin position="66"/>
        <end position="111"/>
    </location>
</feature>
<accession>A0AAE9XQ05</accession>
<gene>
    <name evidence="3" type="ORF">PH603_00010</name>
</gene>
<dbReference type="AlphaFoldDB" id="A0AAE9XQ05"/>
<proteinExistence type="predicted"/>
<feature type="chain" id="PRO_5042106498" evidence="2">
    <location>
        <begin position="29"/>
        <end position="198"/>
    </location>
</feature>
<evidence type="ECO:0000256" key="1">
    <source>
        <dbReference type="SAM" id="Coils"/>
    </source>
</evidence>
<keyword evidence="1" id="KW-0175">Coiled coil</keyword>
<dbReference type="RefSeq" id="WP_289503858.1">
    <property type="nucleotide sequence ID" value="NZ_CP116805.1"/>
</dbReference>
<keyword evidence="2" id="KW-0732">Signal</keyword>
<sequence>MRSTAYIYKSVLAACGAGVLMASMPATADDATAALAAFRACTNISDDTSRLACFDKAAGAGGLAAAERALADARAAQVEAAAAKAEAERKRREAEAEAATLAAKAAEKKAADAMSFGADRDRADADEITATVTRIVATPVGRVLFYLDNGTIWEQTDTKAVRENRILNTSVIVKRAALGGFVLTISDLGIVHRVKRRR</sequence>